<accession>A0ACC3SYK4</accession>
<dbReference type="EMBL" id="MU971388">
    <property type="protein sequence ID" value="KAK9236436.1"/>
    <property type="molecule type" value="Genomic_DNA"/>
</dbReference>
<keyword evidence="2" id="KW-1185">Reference proteome</keyword>
<evidence type="ECO:0000313" key="1">
    <source>
        <dbReference type="EMBL" id="KAK9236436.1"/>
    </source>
</evidence>
<protein>
    <submittedName>
        <fullName evidence="1">Uncharacterized protein</fullName>
    </submittedName>
</protein>
<reference evidence="2" key="1">
    <citation type="journal article" date="2024" name="Front. Bioeng. Biotechnol.">
        <title>Genome-scale model development and genomic sequencing of the oleaginous clade Lipomyces.</title>
        <authorList>
            <person name="Czajka J.J."/>
            <person name="Han Y."/>
            <person name="Kim J."/>
            <person name="Mondo S.J."/>
            <person name="Hofstad B.A."/>
            <person name="Robles A."/>
            <person name="Haridas S."/>
            <person name="Riley R."/>
            <person name="LaButti K."/>
            <person name="Pangilinan J."/>
            <person name="Andreopoulos W."/>
            <person name="Lipzen A."/>
            <person name="Yan J."/>
            <person name="Wang M."/>
            <person name="Ng V."/>
            <person name="Grigoriev I.V."/>
            <person name="Spatafora J.W."/>
            <person name="Magnuson J.K."/>
            <person name="Baker S.E."/>
            <person name="Pomraning K.R."/>
        </authorList>
    </citation>
    <scope>NUCLEOTIDE SEQUENCE [LARGE SCALE GENOMIC DNA]</scope>
    <source>
        <strain evidence="2">CBS 7786</strain>
    </source>
</reference>
<organism evidence="1 2">
    <name type="scientific">Lipomyces kononenkoae</name>
    <name type="common">Yeast</name>
    <dbReference type="NCBI Taxonomy" id="34357"/>
    <lineage>
        <taxon>Eukaryota</taxon>
        <taxon>Fungi</taxon>
        <taxon>Dikarya</taxon>
        <taxon>Ascomycota</taxon>
        <taxon>Saccharomycotina</taxon>
        <taxon>Lipomycetes</taxon>
        <taxon>Lipomycetales</taxon>
        <taxon>Lipomycetaceae</taxon>
        <taxon>Lipomyces</taxon>
    </lineage>
</organism>
<evidence type="ECO:0000313" key="2">
    <source>
        <dbReference type="Proteomes" id="UP001433508"/>
    </source>
</evidence>
<gene>
    <name evidence="1" type="ORF">V1525DRAFT_389511</name>
</gene>
<name>A0ACC3SYK4_LIPKO</name>
<dbReference type="Proteomes" id="UP001433508">
    <property type="component" value="Unassembled WGS sequence"/>
</dbReference>
<proteinExistence type="predicted"/>
<comment type="caution">
    <text evidence="1">The sequence shown here is derived from an EMBL/GenBank/DDBJ whole genome shotgun (WGS) entry which is preliminary data.</text>
</comment>
<sequence>MGSKRRALEPAPMPVSKESRRSERQMEKAETPTTDETIKEPAKNKTKRSKAATSEPTDLGTNKELSEMDLKEKLLEVVANNRNKAWLGILMLFEHYNFNHNHLKKALNLYKIDASFSTVQYKDIAPWVGLDPAKMSSDMETFEIHRAGLPIETFDATLTDIEDYNQQYGYPEEHKNEESSSGWFSMYFKKIVALFSGAMFNTPESLLESEATRSGRIEYQYTIAGDISVLFIEVKPKEGTGPERLDFVAQVIAESIACRWMNAQNRYESPILGLLCDGRRLRFFEFSTDNGDAEEDFDARKAIKQIRSICEALYYVFLKGYCIGLEAFWNRSVEQATAENKARESTPKWGNAVTLALTALATAIRAREIYEEEDGEASEPVAVEAVKLLSQRYTIYPSYVISLVVGLLTNIFLTSVDEAPVPVLKKPYIRAHVTRELLVA</sequence>